<organism evidence="4 5">
    <name type="scientific">Tetrahymena thermophila (strain SB210)</name>
    <dbReference type="NCBI Taxonomy" id="312017"/>
    <lineage>
        <taxon>Eukaryota</taxon>
        <taxon>Sar</taxon>
        <taxon>Alveolata</taxon>
        <taxon>Ciliophora</taxon>
        <taxon>Intramacronucleata</taxon>
        <taxon>Oligohymenophorea</taxon>
        <taxon>Hymenostomatida</taxon>
        <taxon>Tetrahymenina</taxon>
        <taxon>Tetrahymenidae</taxon>
        <taxon>Tetrahymena</taxon>
    </lineage>
</organism>
<feature type="compositionally biased region" description="Acidic residues" evidence="2">
    <location>
        <begin position="853"/>
        <end position="864"/>
    </location>
</feature>
<dbReference type="GeneID" id="7830012"/>
<dbReference type="STRING" id="312017.Q24GR2"/>
<evidence type="ECO:0000256" key="1">
    <source>
        <dbReference type="ARBA" id="ARBA00007797"/>
    </source>
</evidence>
<feature type="region of interest" description="Disordered" evidence="2">
    <location>
        <begin position="504"/>
        <end position="553"/>
    </location>
</feature>
<dbReference type="PANTHER" id="PTHR12048:SF0">
    <property type="entry name" value="CCAAT_ENHANCER-BINDING PROTEIN ZETA"/>
    <property type="match status" value="1"/>
</dbReference>
<feature type="compositionally biased region" description="Acidic residues" evidence="2">
    <location>
        <begin position="527"/>
        <end position="545"/>
    </location>
</feature>
<accession>Q24GR2</accession>
<evidence type="ECO:0000256" key="2">
    <source>
        <dbReference type="SAM" id="MobiDB-lite"/>
    </source>
</evidence>
<feature type="compositionally biased region" description="Basic and acidic residues" evidence="2">
    <location>
        <begin position="516"/>
        <end position="526"/>
    </location>
</feature>
<gene>
    <name evidence="4" type="ORF">TTHERM_00976490</name>
</gene>
<feature type="compositionally biased region" description="Acidic residues" evidence="2">
    <location>
        <begin position="724"/>
        <end position="843"/>
    </location>
</feature>
<feature type="region of interest" description="Disordered" evidence="2">
    <location>
        <begin position="724"/>
        <end position="943"/>
    </location>
</feature>
<dbReference type="Proteomes" id="UP000009168">
    <property type="component" value="Unassembled WGS sequence"/>
</dbReference>
<feature type="compositionally biased region" description="Basic residues" evidence="2">
    <location>
        <begin position="906"/>
        <end position="943"/>
    </location>
</feature>
<feature type="region of interest" description="Disordered" evidence="2">
    <location>
        <begin position="1"/>
        <end position="49"/>
    </location>
</feature>
<feature type="compositionally biased region" description="Low complexity" evidence="2">
    <location>
        <begin position="21"/>
        <end position="30"/>
    </location>
</feature>
<dbReference type="OrthoDB" id="28947at2759"/>
<evidence type="ECO:0000313" key="5">
    <source>
        <dbReference type="Proteomes" id="UP000009168"/>
    </source>
</evidence>
<proteinExistence type="inferred from homology"/>
<evidence type="ECO:0000313" key="4">
    <source>
        <dbReference type="EMBL" id="EAS06945.2"/>
    </source>
</evidence>
<dbReference type="InterPro" id="IPR040155">
    <property type="entry name" value="CEBPZ/Mak21-like"/>
</dbReference>
<evidence type="ECO:0000259" key="3">
    <source>
        <dbReference type="Pfam" id="PF03914"/>
    </source>
</evidence>
<dbReference type="eggNOG" id="KOG2038">
    <property type="taxonomic scope" value="Eukaryota"/>
</dbReference>
<dbReference type="SUPFAM" id="SSF48371">
    <property type="entry name" value="ARM repeat"/>
    <property type="match status" value="1"/>
</dbReference>
<dbReference type="InterPro" id="IPR016024">
    <property type="entry name" value="ARM-type_fold"/>
</dbReference>
<dbReference type="HOGENOM" id="CLU_003417_3_1_1"/>
<dbReference type="InterPro" id="IPR005612">
    <property type="entry name" value="CCAAT-binding_factor"/>
</dbReference>
<sequence>MARFNKFKPQQTNQDKKDNKNGSQNQKGQNANHQNKVENKTNKNSVQNQVNDQDENINAGENWKKAQQFKNETIFERASRVYQEFVKKELQKYKLAKADEAWMKKIMTDGTLKDKISAISIYIRDNPKTTLPAIENLMTFANTKSKKDIILSYNALKGIFLESVMPKNAELKTFQQNTKGKTNISDKDLVEYFYQHKLKEIFYRYVNSLIAQLNDNLFFFRKAMLMLLLDVVMHRQECQETILGALLNKLGDSDKKIVTILNQNLGKLLFRKGELVMPLVKEIERFVFRPNIKIQSQFYAINFLNTINFAVVADDVLKEIIKLLFILFKKMIETNEEDLLASKILSQILRGINKIFPHTKKNFEQYKQFFNEKINELYKLIHQTKSIKIRIQTLLFIFQVENQENNLTDRYYRVLYEMLIDPDVTHSSQTELFFDLLYFSLKADLDIGRVKSFVKRLLQHAIHCEPPFIITSLIFISKLLNAQPTIKTMIQQSERFFDDNEENFKDVEDSDEEENFKDADESKSMEVEEANNQEQQENENGDEQEKEITKKEQKKNYADYMGYDAFKREPRFTGCNESCLWELTVLINHNHPTVKKFTEILLSQQKPNIEYKGNPLLDFTVANFLDRFSFKNAKKKESVGMKNLKQKGKIRMSKLESALQVDDVMKMDQRKIREEEKFFLRFFQQKQKKREGIEKRQKKRDMEDFVDGNDDAEMDAFADQLAEEQLDSDFYDEDEPFSMSEDQDEDDGDMEDGEGDEYHDFDEEEDGEDQENEDFNEDEEQEDDEDIEQDFDENEELQSAEIPDNYEDSEEDEEEQLEGADEEEEDDFDEDDLGDIEDLEQDFEQDREKMGLEESDYEDDDIEDFGTLLEKAGQEDDIDDRKKFGKQIGQKVSKTKVIKKEPKAEKKPRHSKVDKKQNKKGPKKVKKQNKGGAKKNKKGKGRK</sequence>
<dbReference type="Pfam" id="PF03914">
    <property type="entry name" value="CBF"/>
    <property type="match status" value="1"/>
</dbReference>
<keyword evidence="5" id="KW-1185">Reference proteome</keyword>
<dbReference type="PANTHER" id="PTHR12048">
    <property type="entry name" value="CCAAT-BINDING FACTOR-RELATED"/>
    <property type="match status" value="1"/>
</dbReference>
<reference evidence="5" key="1">
    <citation type="journal article" date="2006" name="PLoS Biol.">
        <title>Macronuclear genome sequence of the ciliate Tetrahymena thermophila, a model eukaryote.</title>
        <authorList>
            <person name="Eisen J.A."/>
            <person name="Coyne R.S."/>
            <person name="Wu M."/>
            <person name="Wu D."/>
            <person name="Thiagarajan M."/>
            <person name="Wortman J.R."/>
            <person name="Badger J.H."/>
            <person name="Ren Q."/>
            <person name="Amedeo P."/>
            <person name="Jones K.M."/>
            <person name="Tallon L.J."/>
            <person name="Delcher A.L."/>
            <person name="Salzberg S.L."/>
            <person name="Silva J.C."/>
            <person name="Haas B.J."/>
            <person name="Majoros W.H."/>
            <person name="Farzad M."/>
            <person name="Carlton J.M."/>
            <person name="Smith R.K. Jr."/>
            <person name="Garg J."/>
            <person name="Pearlman R.E."/>
            <person name="Karrer K.M."/>
            <person name="Sun L."/>
            <person name="Manning G."/>
            <person name="Elde N.C."/>
            <person name="Turkewitz A.P."/>
            <person name="Asai D.J."/>
            <person name="Wilkes D.E."/>
            <person name="Wang Y."/>
            <person name="Cai H."/>
            <person name="Collins K."/>
            <person name="Stewart B.A."/>
            <person name="Lee S.R."/>
            <person name="Wilamowska K."/>
            <person name="Weinberg Z."/>
            <person name="Ruzzo W.L."/>
            <person name="Wloga D."/>
            <person name="Gaertig J."/>
            <person name="Frankel J."/>
            <person name="Tsao C.-C."/>
            <person name="Gorovsky M.A."/>
            <person name="Keeling P.J."/>
            <person name="Waller R.F."/>
            <person name="Patron N.J."/>
            <person name="Cherry J.M."/>
            <person name="Stover N.A."/>
            <person name="Krieger C.J."/>
            <person name="del Toro C."/>
            <person name="Ryder H.F."/>
            <person name="Williamson S.C."/>
            <person name="Barbeau R.A."/>
            <person name="Hamilton E.P."/>
            <person name="Orias E."/>
        </authorList>
    </citation>
    <scope>NUCLEOTIDE SEQUENCE [LARGE SCALE GENOMIC DNA]</scope>
    <source>
        <strain evidence="5">SB210</strain>
    </source>
</reference>
<comment type="similarity">
    <text evidence="1">Belongs to the CBF/MAK21 family.</text>
</comment>
<name>Q24GR2_TETTS</name>
<dbReference type="AlphaFoldDB" id="Q24GR2"/>
<dbReference type="GO" id="GO:0005634">
    <property type="term" value="C:nucleus"/>
    <property type="evidence" value="ECO:0007669"/>
    <property type="project" value="TreeGrafter"/>
</dbReference>
<protein>
    <submittedName>
        <fullName evidence="4">CBF/Mak21 family protein</fullName>
    </submittedName>
</protein>
<dbReference type="InParanoid" id="Q24GR2"/>
<dbReference type="KEGG" id="tet:TTHERM_00976490"/>
<feature type="domain" description="CCAAT-binding factor" evidence="3">
    <location>
        <begin position="391"/>
        <end position="597"/>
    </location>
</feature>
<dbReference type="EMBL" id="GG662254">
    <property type="protein sequence ID" value="EAS06945.2"/>
    <property type="molecule type" value="Genomic_DNA"/>
</dbReference>
<dbReference type="RefSeq" id="XP_001027187.2">
    <property type="nucleotide sequence ID" value="XM_001027187.2"/>
</dbReference>